<evidence type="ECO:0000259" key="5">
    <source>
        <dbReference type="PROSITE" id="PS50112"/>
    </source>
</evidence>
<dbReference type="Gene3D" id="3.30.450.20">
    <property type="entry name" value="PAS domain"/>
    <property type="match status" value="1"/>
</dbReference>
<feature type="region of interest" description="Disordered" evidence="4">
    <location>
        <begin position="102"/>
        <end position="122"/>
    </location>
</feature>
<accession>A0A1Y1YV24</accession>
<keyword evidence="7" id="KW-1185">Reference proteome</keyword>
<evidence type="ECO:0000256" key="1">
    <source>
        <dbReference type="ARBA" id="ARBA00022630"/>
    </source>
</evidence>
<proteinExistence type="predicted"/>
<dbReference type="SUPFAM" id="SSF55785">
    <property type="entry name" value="PYP-like sensor domain (PAS domain)"/>
    <property type="match status" value="1"/>
</dbReference>
<dbReference type="NCBIfam" id="TIGR00229">
    <property type="entry name" value="sensory_box"/>
    <property type="match status" value="1"/>
</dbReference>
<organism evidence="6 7">
    <name type="scientific">Clohesyomyces aquaticus</name>
    <dbReference type="NCBI Taxonomy" id="1231657"/>
    <lineage>
        <taxon>Eukaryota</taxon>
        <taxon>Fungi</taxon>
        <taxon>Dikarya</taxon>
        <taxon>Ascomycota</taxon>
        <taxon>Pezizomycotina</taxon>
        <taxon>Dothideomycetes</taxon>
        <taxon>Pleosporomycetidae</taxon>
        <taxon>Pleosporales</taxon>
        <taxon>Lindgomycetaceae</taxon>
        <taxon>Clohesyomyces</taxon>
    </lineage>
</organism>
<protein>
    <submittedName>
        <fullName evidence="6">Vivid PAS protein VVD</fullName>
    </submittedName>
</protein>
<evidence type="ECO:0000313" key="7">
    <source>
        <dbReference type="Proteomes" id="UP000193144"/>
    </source>
</evidence>
<feature type="compositionally biased region" description="Basic and acidic residues" evidence="4">
    <location>
        <begin position="112"/>
        <end position="122"/>
    </location>
</feature>
<reference evidence="6 7" key="1">
    <citation type="submission" date="2016-07" db="EMBL/GenBank/DDBJ databases">
        <title>Pervasive Adenine N6-methylation of Active Genes in Fungi.</title>
        <authorList>
            <consortium name="DOE Joint Genome Institute"/>
            <person name="Mondo S.J."/>
            <person name="Dannebaum R.O."/>
            <person name="Kuo R.C."/>
            <person name="Labutti K."/>
            <person name="Haridas S."/>
            <person name="Kuo A."/>
            <person name="Salamov A."/>
            <person name="Ahrendt S.R."/>
            <person name="Lipzen A."/>
            <person name="Sullivan W."/>
            <person name="Andreopoulos W.B."/>
            <person name="Clum A."/>
            <person name="Lindquist E."/>
            <person name="Daum C."/>
            <person name="Ramamoorthy G.K."/>
            <person name="Gryganskyi A."/>
            <person name="Culley D."/>
            <person name="Magnuson J.K."/>
            <person name="James T.Y."/>
            <person name="O'Malley M.A."/>
            <person name="Stajich J.E."/>
            <person name="Spatafora J.W."/>
            <person name="Visel A."/>
            <person name="Grigoriev I.V."/>
        </authorList>
    </citation>
    <scope>NUCLEOTIDE SEQUENCE [LARGE SCALE GENOMIC DNA]</scope>
    <source>
        <strain evidence="6 7">CBS 115471</strain>
    </source>
</reference>
<keyword evidence="3" id="KW-0157">Chromophore</keyword>
<evidence type="ECO:0000313" key="6">
    <source>
        <dbReference type="EMBL" id="ORY01587.1"/>
    </source>
</evidence>
<evidence type="ECO:0000256" key="3">
    <source>
        <dbReference type="ARBA" id="ARBA00022991"/>
    </source>
</evidence>
<sequence>MEKDVWNPTKYATPKYGVNPFHHGLYSRASGIDVVGILVKVATRKSPQIDLGVIDLSCALVICAADVDDEPVIYVSEGFEMLTGYKSQEIVGRNCRFLQRPPTPPSLSHVEGQGRGDGNTRKRLRLDVEERRETQVQVLNYKKGGEAFVNILSIVPIGEAQGGVKYLVGFMAEAKRWHS</sequence>
<dbReference type="InterPro" id="IPR000014">
    <property type="entry name" value="PAS"/>
</dbReference>
<name>A0A1Y1YV24_9PLEO</name>
<dbReference type="GO" id="GO:0005634">
    <property type="term" value="C:nucleus"/>
    <property type="evidence" value="ECO:0007669"/>
    <property type="project" value="TreeGrafter"/>
</dbReference>
<dbReference type="CDD" id="cd00130">
    <property type="entry name" value="PAS"/>
    <property type="match status" value="1"/>
</dbReference>
<evidence type="ECO:0000256" key="2">
    <source>
        <dbReference type="ARBA" id="ARBA00022643"/>
    </source>
</evidence>
<dbReference type="InterPro" id="IPR035965">
    <property type="entry name" value="PAS-like_dom_sf"/>
</dbReference>
<evidence type="ECO:0000256" key="4">
    <source>
        <dbReference type="SAM" id="MobiDB-lite"/>
    </source>
</evidence>
<dbReference type="EMBL" id="MCFA01000168">
    <property type="protein sequence ID" value="ORY01587.1"/>
    <property type="molecule type" value="Genomic_DNA"/>
</dbReference>
<gene>
    <name evidence="6" type="ORF">BCR34DRAFT_493745</name>
</gene>
<dbReference type="Pfam" id="PF13426">
    <property type="entry name" value="PAS_9"/>
    <property type="match status" value="1"/>
</dbReference>
<dbReference type="OrthoDB" id="447251at2759"/>
<dbReference type="PROSITE" id="PS50112">
    <property type="entry name" value="PAS"/>
    <property type="match status" value="1"/>
</dbReference>
<keyword evidence="2" id="KW-0288">FMN</keyword>
<dbReference type="PANTHER" id="PTHR47429">
    <property type="entry name" value="PROTEIN TWIN LOV 1"/>
    <property type="match status" value="1"/>
</dbReference>
<dbReference type="STRING" id="1231657.A0A1Y1YV24"/>
<dbReference type="Proteomes" id="UP000193144">
    <property type="component" value="Unassembled WGS sequence"/>
</dbReference>
<comment type="caution">
    <text evidence="6">The sequence shown here is derived from an EMBL/GenBank/DDBJ whole genome shotgun (WGS) entry which is preliminary data.</text>
</comment>
<keyword evidence="1" id="KW-0285">Flavoprotein</keyword>
<dbReference type="PANTHER" id="PTHR47429:SF7">
    <property type="entry name" value="GATA-FACTOR"/>
    <property type="match status" value="1"/>
</dbReference>
<dbReference type="AlphaFoldDB" id="A0A1Y1YV24"/>
<feature type="domain" description="PAS" evidence="5">
    <location>
        <begin position="62"/>
        <end position="94"/>
    </location>
</feature>